<dbReference type="InterPro" id="IPR001757">
    <property type="entry name" value="P_typ_ATPase"/>
</dbReference>
<feature type="transmembrane region" description="Helical" evidence="7">
    <location>
        <begin position="1169"/>
        <end position="1191"/>
    </location>
</feature>
<keyword evidence="6 7" id="KW-0472">Membrane</keyword>
<dbReference type="InterPro" id="IPR017969">
    <property type="entry name" value="Heavy-metal-associated_CS"/>
</dbReference>
<keyword evidence="5 7" id="KW-1133">Transmembrane helix</keyword>
<evidence type="ECO:0000256" key="2">
    <source>
        <dbReference type="ARBA" id="ARBA00022692"/>
    </source>
</evidence>
<evidence type="ECO:0000313" key="10">
    <source>
        <dbReference type="EMBL" id="OAP60877.1"/>
    </source>
</evidence>
<dbReference type="PROSITE" id="PS01047">
    <property type="entry name" value="HMA_1"/>
    <property type="match status" value="1"/>
</dbReference>
<proteinExistence type="inferred from homology"/>
<gene>
    <name evidence="10" type="ORF">AYL99_05879</name>
</gene>
<dbReference type="InterPro" id="IPR044492">
    <property type="entry name" value="P_typ_ATPase_HD_dom"/>
</dbReference>
<evidence type="ECO:0000256" key="1">
    <source>
        <dbReference type="ARBA" id="ARBA00004370"/>
    </source>
</evidence>
<feature type="compositionally biased region" description="Polar residues" evidence="8">
    <location>
        <begin position="12"/>
        <end position="23"/>
    </location>
</feature>
<dbReference type="Gene3D" id="3.40.1110.10">
    <property type="entry name" value="Calcium-transporting ATPase, cytoplasmic domain N"/>
    <property type="match status" value="1"/>
</dbReference>
<evidence type="ECO:0000256" key="3">
    <source>
        <dbReference type="ARBA" id="ARBA00022723"/>
    </source>
</evidence>
<evidence type="ECO:0000256" key="7">
    <source>
        <dbReference type="RuleBase" id="RU362081"/>
    </source>
</evidence>
<dbReference type="NCBIfam" id="TIGR01511">
    <property type="entry name" value="ATPase-IB1_Cu"/>
    <property type="match status" value="1"/>
</dbReference>
<evidence type="ECO:0000256" key="6">
    <source>
        <dbReference type="ARBA" id="ARBA00023136"/>
    </source>
</evidence>
<organism evidence="10 11">
    <name type="scientific">Fonsecaea erecta</name>
    <dbReference type="NCBI Taxonomy" id="1367422"/>
    <lineage>
        <taxon>Eukaryota</taxon>
        <taxon>Fungi</taxon>
        <taxon>Dikarya</taxon>
        <taxon>Ascomycota</taxon>
        <taxon>Pezizomycotina</taxon>
        <taxon>Eurotiomycetes</taxon>
        <taxon>Chaetothyriomycetidae</taxon>
        <taxon>Chaetothyriales</taxon>
        <taxon>Herpotrichiellaceae</taxon>
        <taxon>Fonsecaea</taxon>
    </lineage>
</organism>
<dbReference type="SFLD" id="SFLDG00002">
    <property type="entry name" value="C1.7:_P-type_atpase_like"/>
    <property type="match status" value="1"/>
</dbReference>
<dbReference type="PANTHER" id="PTHR46594:SF4">
    <property type="entry name" value="P-TYPE CATION-TRANSPORTING ATPASE"/>
    <property type="match status" value="1"/>
</dbReference>
<dbReference type="InterPro" id="IPR056236">
    <property type="entry name" value="HMA_PCA1"/>
</dbReference>
<keyword evidence="7" id="KW-0547">Nucleotide-binding</keyword>
<dbReference type="PRINTS" id="PR00119">
    <property type="entry name" value="CATATPASE"/>
</dbReference>
<dbReference type="Gene3D" id="3.30.70.100">
    <property type="match status" value="1"/>
</dbReference>
<dbReference type="AlphaFoldDB" id="A0A178ZM73"/>
<dbReference type="PROSITE" id="PS00154">
    <property type="entry name" value="ATPASE_E1_E2"/>
    <property type="match status" value="1"/>
</dbReference>
<keyword evidence="7" id="KW-0067">ATP-binding</keyword>
<evidence type="ECO:0000256" key="5">
    <source>
        <dbReference type="ARBA" id="ARBA00022989"/>
    </source>
</evidence>
<dbReference type="GO" id="GO:0005524">
    <property type="term" value="F:ATP binding"/>
    <property type="evidence" value="ECO:0007669"/>
    <property type="project" value="UniProtKB-UniRule"/>
</dbReference>
<dbReference type="SUPFAM" id="SSF81665">
    <property type="entry name" value="Calcium ATPase, transmembrane domain M"/>
    <property type="match status" value="1"/>
</dbReference>
<dbReference type="PROSITE" id="PS50846">
    <property type="entry name" value="HMA_2"/>
    <property type="match status" value="1"/>
</dbReference>
<feature type="transmembrane region" description="Helical" evidence="7">
    <location>
        <begin position="580"/>
        <end position="601"/>
    </location>
</feature>
<dbReference type="PANTHER" id="PTHR46594">
    <property type="entry name" value="P-TYPE CATION-TRANSPORTING ATPASE"/>
    <property type="match status" value="1"/>
</dbReference>
<dbReference type="SFLD" id="SFLDS00003">
    <property type="entry name" value="Haloacid_Dehalogenase"/>
    <property type="match status" value="1"/>
</dbReference>
<dbReference type="InterPro" id="IPR036412">
    <property type="entry name" value="HAD-like_sf"/>
</dbReference>
<evidence type="ECO:0000256" key="8">
    <source>
        <dbReference type="SAM" id="MobiDB-lite"/>
    </source>
</evidence>
<dbReference type="Pfam" id="PF00122">
    <property type="entry name" value="E1-E2_ATPase"/>
    <property type="match status" value="1"/>
</dbReference>
<dbReference type="InterPro" id="IPR027256">
    <property type="entry name" value="P-typ_ATPase_IB"/>
</dbReference>
<dbReference type="InterPro" id="IPR059000">
    <property type="entry name" value="ATPase_P-type_domA"/>
</dbReference>
<dbReference type="STRING" id="1367422.A0A178ZM73"/>
<reference evidence="10 11" key="1">
    <citation type="submission" date="2016-04" db="EMBL/GenBank/DDBJ databases">
        <title>Draft genome of Fonsecaea erecta CBS 125763.</title>
        <authorList>
            <person name="Weiss V.A."/>
            <person name="Vicente V.A."/>
            <person name="Raittz R.T."/>
            <person name="Moreno L.F."/>
            <person name="De Souza E.M."/>
            <person name="Pedrosa F.O."/>
            <person name="Steffens M.B."/>
            <person name="Faoro H."/>
            <person name="Tadra-Sfeir M.Z."/>
            <person name="Najafzadeh M.J."/>
            <person name="Felipe M.S."/>
            <person name="Teixeira M."/>
            <person name="Sun J."/>
            <person name="Xi L."/>
            <person name="Gomes R."/>
            <person name="De Azevedo C.M."/>
            <person name="Salgado C.G."/>
            <person name="Da Silva M.B."/>
            <person name="Nascimento M.F."/>
            <person name="Queiroz-Telles F."/>
            <person name="Attili D.S."/>
            <person name="Gorbushina A."/>
        </authorList>
    </citation>
    <scope>NUCLEOTIDE SEQUENCE [LARGE SCALE GENOMIC DNA]</scope>
    <source>
        <strain evidence="10 11">CBS 125763</strain>
    </source>
</reference>
<feature type="transmembrane region" description="Helical" evidence="7">
    <location>
        <begin position="546"/>
        <end position="568"/>
    </location>
</feature>
<protein>
    <submittedName>
        <fullName evidence="10">Copper-translocating P-type ATPase</fullName>
    </submittedName>
</protein>
<dbReference type="GO" id="GO:0016020">
    <property type="term" value="C:membrane"/>
    <property type="evidence" value="ECO:0007669"/>
    <property type="project" value="UniProtKB-SubCell"/>
</dbReference>
<dbReference type="GO" id="GO:0030003">
    <property type="term" value="P:intracellular monoatomic cation homeostasis"/>
    <property type="evidence" value="ECO:0007669"/>
    <property type="project" value="UniProtKB-ARBA"/>
</dbReference>
<feature type="transmembrane region" description="Helical" evidence="7">
    <location>
        <begin position="797"/>
        <end position="819"/>
    </location>
</feature>
<dbReference type="GO" id="GO:0016887">
    <property type="term" value="F:ATP hydrolysis activity"/>
    <property type="evidence" value="ECO:0007669"/>
    <property type="project" value="InterPro"/>
</dbReference>
<feature type="transmembrane region" description="Helical" evidence="7">
    <location>
        <begin position="1140"/>
        <end position="1163"/>
    </location>
</feature>
<comment type="similarity">
    <text evidence="7">Belongs to the cation transport ATPase (P-type) (TC 3.A.3) family. Type IB subfamily.</text>
</comment>
<evidence type="ECO:0000259" key="9">
    <source>
        <dbReference type="PROSITE" id="PS50846"/>
    </source>
</evidence>
<dbReference type="InterPro" id="IPR008250">
    <property type="entry name" value="ATPase_P-typ_transduc_dom_A_sf"/>
</dbReference>
<sequence length="1197" mass="127046">MANLNHAPPESSHLSPRATTDSGSDYVDAEAISPKAGCCVDCGSGRTHCDYVCIRKLAAIECQSACGNQELQQPPVGLGDRFDDCCVPSQVSACAGDRPEPSEGELDPIRKSAATGKDNCCAGKDGKSISAGKKEGCCAKKKEVQLNLCKKDTCCTSKDTSVAETKEEATCCSLNKGTTLNLEKKVCCSSTTACNDAMEEEDNCCTDTDTSCVDVNEDENGSSSNADTNSHINNKSACCSAKADKTRPENLPARSESCTSSFRGTKRLQTGTEACNSHLQDALDKYTRYLEQGLCICRSVLNRLDQCCGKPISPATKDEPTSYAKSSAVPTARQGIHRRSAKGACRDVYYDQKTQTIKSTQRRNSSDCSVSHLAVKTMPQQKEPVARAKNHDIEIEAAREHVVLGVSGMTCTGCSRKVTNVLQNVEGVSSVKVTFVTGIAEFDLDSSLASAEQIIPRIEKETGFKYSRIVSTYQVLDVRIDPAKAKDACAELGKLVESVEKIDKTTYRVSYNPASIGARTIFESVAGISLAPPGIDVTLADGKRRLVIMGWSTILAALLTIPIVVLAWSNTPTAHSTKSVVSLVLATLVQAIAVPEFYVGAIKSLVYSRVLEMDMLVVISVTAAYGYSVIAFALTHAGYALETGEFFETSSLLITLVLLGRFVAATAKVRAVSAVSLRSLQAEKALLVTSSGDTTEIDARLLQFGDTFLVRPHARIVTDGEVVYGQSAVDESMLTGESVPVSKSPGDGVIAGTLNGSTALSVRITRLPGKNSITDIANLVENALASKPHIQDLADKVASYFIPFVITLALVAFGIWLGVAIKLRGKNGGGAIGVAITYGIAVLAVSCPCALGLAVPMVLVIAGGVAAKAGVIIRQADALERGYKVTDVVFDKTGTLTKGDLTVVHSEVFPCPVSPGEVLSLVKALMKDNQHPVSSAVAAHNDVRLAGAIDVDNVVSNPGAGVQCTWRGSVVKAGNPYWLEIDNRPQVAKLIEQGMTLLCVTLDSVPVAAFGLKSTIREEAGSVIDTLHRYNIKCHIVSGDGPRVVEDVAQAIGIPVSNLVSRHNPKDKQEYVKALMSKDRVVLFCGDGTNDAAAVAQANVGVQFGTTSDVTRATADVVLLGGLEGVLMLLKLSKRSFRRIMFNFVWSAIYNLFAILLAGGAFVKTRIPPAYAGLGEIVSVLPVIIVALSLARKQYNK</sequence>
<dbReference type="Gene3D" id="3.40.50.1000">
    <property type="entry name" value="HAD superfamily/HAD-like"/>
    <property type="match status" value="1"/>
</dbReference>
<dbReference type="Pfam" id="PF00403">
    <property type="entry name" value="HMA"/>
    <property type="match status" value="1"/>
</dbReference>
<comment type="caution">
    <text evidence="10">The sequence shown here is derived from an EMBL/GenBank/DDBJ whole genome shotgun (WGS) entry which is preliminary data.</text>
</comment>
<dbReference type="RefSeq" id="XP_018694244.1">
    <property type="nucleotide sequence ID" value="XM_018837391.1"/>
</dbReference>
<dbReference type="InterPro" id="IPR023298">
    <property type="entry name" value="ATPase_P-typ_TM_dom_sf"/>
</dbReference>
<dbReference type="GeneID" id="30010047"/>
<dbReference type="InterPro" id="IPR018303">
    <property type="entry name" value="ATPase_P-typ_P_site"/>
</dbReference>
<dbReference type="NCBIfam" id="TIGR01525">
    <property type="entry name" value="ATPase-IB_hvy"/>
    <property type="match status" value="1"/>
</dbReference>
<dbReference type="GO" id="GO:0046872">
    <property type="term" value="F:metal ion binding"/>
    <property type="evidence" value="ECO:0007669"/>
    <property type="project" value="UniProtKB-KW"/>
</dbReference>
<dbReference type="EMBL" id="LVYI01000004">
    <property type="protein sequence ID" value="OAP60877.1"/>
    <property type="molecule type" value="Genomic_DNA"/>
</dbReference>
<dbReference type="Gene3D" id="2.70.150.10">
    <property type="entry name" value="Calcium-transporting ATPase, cytoplasmic transduction domain A"/>
    <property type="match status" value="1"/>
</dbReference>
<feature type="region of interest" description="Disordered" evidence="8">
    <location>
        <begin position="1"/>
        <end position="25"/>
    </location>
</feature>
<keyword evidence="11" id="KW-1185">Reference proteome</keyword>
<name>A0A178ZM73_9EURO</name>
<dbReference type="Pfam" id="PF00702">
    <property type="entry name" value="Hydrolase"/>
    <property type="match status" value="1"/>
</dbReference>
<evidence type="ECO:0000256" key="4">
    <source>
        <dbReference type="ARBA" id="ARBA00022967"/>
    </source>
</evidence>
<keyword evidence="3 7" id="KW-0479">Metal-binding</keyword>
<accession>A0A178ZM73</accession>
<dbReference type="InterPro" id="IPR036163">
    <property type="entry name" value="HMA_dom_sf"/>
</dbReference>
<dbReference type="GO" id="GO:0019829">
    <property type="term" value="F:ATPase-coupled monoatomic cation transmembrane transporter activity"/>
    <property type="evidence" value="ECO:0007669"/>
    <property type="project" value="InterPro"/>
</dbReference>
<keyword evidence="2 7" id="KW-0812">Transmembrane</keyword>
<dbReference type="OrthoDB" id="432719at2759"/>
<dbReference type="InterPro" id="IPR023214">
    <property type="entry name" value="HAD_sf"/>
</dbReference>
<dbReference type="NCBIfam" id="TIGR01494">
    <property type="entry name" value="ATPase_P-type"/>
    <property type="match status" value="2"/>
</dbReference>
<feature type="domain" description="HMA" evidence="9">
    <location>
        <begin position="400"/>
        <end position="466"/>
    </location>
</feature>
<dbReference type="InterPro" id="IPR023299">
    <property type="entry name" value="ATPase_P-typ_cyto_dom_N"/>
</dbReference>
<keyword evidence="4" id="KW-1278">Translocase</keyword>
<dbReference type="InterPro" id="IPR006121">
    <property type="entry name" value="HMA_dom"/>
</dbReference>
<feature type="transmembrane region" description="Helical" evidence="7">
    <location>
        <begin position="613"/>
        <end position="634"/>
    </location>
</feature>
<dbReference type="Proteomes" id="UP000078343">
    <property type="component" value="Unassembled WGS sequence"/>
</dbReference>
<dbReference type="SUPFAM" id="SSF81653">
    <property type="entry name" value="Calcium ATPase, transduction domain A"/>
    <property type="match status" value="1"/>
</dbReference>
<dbReference type="FunFam" id="2.70.150.10:FF:000002">
    <property type="entry name" value="Copper-transporting ATPase 1, putative"/>
    <property type="match status" value="1"/>
</dbReference>
<dbReference type="SUPFAM" id="SSF55008">
    <property type="entry name" value="HMA, heavy metal-associated domain"/>
    <property type="match status" value="1"/>
</dbReference>
<dbReference type="SFLD" id="SFLDF00027">
    <property type="entry name" value="p-type_atpase"/>
    <property type="match status" value="1"/>
</dbReference>
<dbReference type="CDD" id="cd00371">
    <property type="entry name" value="HMA"/>
    <property type="match status" value="1"/>
</dbReference>
<evidence type="ECO:0000313" key="11">
    <source>
        <dbReference type="Proteomes" id="UP000078343"/>
    </source>
</evidence>
<dbReference type="SUPFAM" id="SSF56784">
    <property type="entry name" value="HAD-like"/>
    <property type="match status" value="1"/>
</dbReference>
<dbReference type="Pfam" id="PF24534">
    <property type="entry name" value="HMA_PCA1"/>
    <property type="match status" value="1"/>
</dbReference>
<feature type="transmembrane region" description="Helical" evidence="7">
    <location>
        <begin position="831"/>
        <end position="864"/>
    </location>
</feature>
<comment type="subcellular location">
    <subcellularLocation>
        <location evidence="1 7">Membrane</location>
    </subcellularLocation>
</comment>